<organism evidence="1 2">
    <name type="scientific">Pleurotus eryngii</name>
    <name type="common">Boletus of the steppes</name>
    <dbReference type="NCBI Taxonomy" id="5323"/>
    <lineage>
        <taxon>Eukaryota</taxon>
        <taxon>Fungi</taxon>
        <taxon>Dikarya</taxon>
        <taxon>Basidiomycota</taxon>
        <taxon>Agaricomycotina</taxon>
        <taxon>Agaricomycetes</taxon>
        <taxon>Agaricomycetidae</taxon>
        <taxon>Agaricales</taxon>
        <taxon>Pleurotineae</taxon>
        <taxon>Pleurotaceae</taxon>
        <taxon>Pleurotus</taxon>
    </lineage>
</organism>
<dbReference type="AlphaFoldDB" id="A0A9P6A1V4"/>
<sequence length="162" mass="17861">MPGAQDSSVRCKHPEISRSPGSLTCPRLVFRTCNDSPSRLQLRTSFSSKSLVNWHDDGNDLIDSPLSSERLAKGPKQFRILGSGRINDILCSYNGRPGDAFGEIDFRYPRAHRLCKVVPTSNWGKVPQGPRTTGSVNRATQLLVVPPTDRVVRPSLSPFTAM</sequence>
<evidence type="ECO:0000313" key="2">
    <source>
        <dbReference type="Proteomes" id="UP000807025"/>
    </source>
</evidence>
<gene>
    <name evidence="1" type="ORF">BDN71DRAFT_1589015</name>
</gene>
<protein>
    <submittedName>
        <fullName evidence="1">Uncharacterized protein</fullName>
    </submittedName>
</protein>
<proteinExistence type="predicted"/>
<dbReference type="EMBL" id="MU154553">
    <property type="protein sequence ID" value="KAF9496319.1"/>
    <property type="molecule type" value="Genomic_DNA"/>
</dbReference>
<evidence type="ECO:0000313" key="1">
    <source>
        <dbReference type="EMBL" id="KAF9496319.1"/>
    </source>
</evidence>
<reference evidence="1" key="1">
    <citation type="submission" date="2020-11" db="EMBL/GenBank/DDBJ databases">
        <authorList>
            <consortium name="DOE Joint Genome Institute"/>
            <person name="Ahrendt S."/>
            <person name="Riley R."/>
            <person name="Andreopoulos W."/>
            <person name="Labutti K."/>
            <person name="Pangilinan J."/>
            <person name="Ruiz-Duenas F.J."/>
            <person name="Barrasa J.M."/>
            <person name="Sanchez-Garcia M."/>
            <person name="Camarero S."/>
            <person name="Miyauchi S."/>
            <person name="Serrano A."/>
            <person name="Linde D."/>
            <person name="Babiker R."/>
            <person name="Drula E."/>
            <person name="Ayuso-Fernandez I."/>
            <person name="Pacheco R."/>
            <person name="Padilla G."/>
            <person name="Ferreira P."/>
            <person name="Barriuso J."/>
            <person name="Kellner H."/>
            <person name="Castanera R."/>
            <person name="Alfaro M."/>
            <person name="Ramirez L."/>
            <person name="Pisabarro A.G."/>
            <person name="Kuo A."/>
            <person name="Tritt A."/>
            <person name="Lipzen A."/>
            <person name="He G."/>
            <person name="Yan M."/>
            <person name="Ng V."/>
            <person name="Cullen D."/>
            <person name="Martin F."/>
            <person name="Rosso M.-N."/>
            <person name="Henrissat B."/>
            <person name="Hibbett D."/>
            <person name="Martinez A.T."/>
            <person name="Grigoriev I.V."/>
        </authorList>
    </citation>
    <scope>NUCLEOTIDE SEQUENCE</scope>
    <source>
        <strain evidence="1">ATCC 90797</strain>
    </source>
</reference>
<keyword evidence="2" id="KW-1185">Reference proteome</keyword>
<name>A0A9P6A1V4_PLEER</name>
<comment type="caution">
    <text evidence="1">The sequence shown here is derived from an EMBL/GenBank/DDBJ whole genome shotgun (WGS) entry which is preliminary data.</text>
</comment>
<accession>A0A9P6A1V4</accession>
<dbReference type="Proteomes" id="UP000807025">
    <property type="component" value="Unassembled WGS sequence"/>
</dbReference>
<feature type="non-terminal residue" evidence="1">
    <location>
        <position position="162"/>
    </location>
</feature>